<evidence type="ECO:0000313" key="2">
    <source>
        <dbReference type="Proteomes" id="UP001060085"/>
    </source>
</evidence>
<accession>A0ACC0BSH4</accession>
<evidence type="ECO:0000313" key="1">
    <source>
        <dbReference type="EMBL" id="KAI5675606.1"/>
    </source>
</evidence>
<gene>
    <name evidence="1" type="ORF">M9H77_06556</name>
</gene>
<sequence>MLHKDDKNVLTKNRIKCFQDSIIESPSSSFRIKLPIIDFSSQDLKFGTPIWDSVKIEVRKALEEFGCFKALFDKIPLPLRKSLFEGMADLFYLPLQTKIKNSSKKPFHGLHNVGQYPIAPLYESMGIEEPISPEKVESFTKLMWPQGNSTFSKTIQSYSEQLAELDKIVRRMILESFGLEKYMNEHMDSTDYLLRIMKYKGPQTNKTNVGLQATLTRTW</sequence>
<protein>
    <submittedName>
        <fullName evidence="1">Uncharacterized protein</fullName>
    </submittedName>
</protein>
<proteinExistence type="predicted"/>
<reference evidence="2" key="1">
    <citation type="journal article" date="2023" name="Nat. Plants">
        <title>Single-cell RNA sequencing provides a high-resolution roadmap for understanding the multicellular compartmentation of specialized metabolism.</title>
        <authorList>
            <person name="Sun S."/>
            <person name="Shen X."/>
            <person name="Li Y."/>
            <person name="Li Y."/>
            <person name="Wang S."/>
            <person name="Li R."/>
            <person name="Zhang H."/>
            <person name="Shen G."/>
            <person name="Guo B."/>
            <person name="Wei J."/>
            <person name="Xu J."/>
            <person name="St-Pierre B."/>
            <person name="Chen S."/>
            <person name="Sun C."/>
        </authorList>
    </citation>
    <scope>NUCLEOTIDE SEQUENCE [LARGE SCALE GENOMIC DNA]</scope>
</reference>
<dbReference type="Proteomes" id="UP001060085">
    <property type="component" value="Linkage Group LG02"/>
</dbReference>
<comment type="caution">
    <text evidence="1">The sequence shown here is derived from an EMBL/GenBank/DDBJ whole genome shotgun (WGS) entry which is preliminary data.</text>
</comment>
<dbReference type="EMBL" id="CM044702">
    <property type="protein sequence ID" value="KAI5675606.1"/>
    <property type="molecule type" value="Genomic_DNA"/>
</dbReference>
<organism evidence="1 2">
    <name type="scientific">Catharanthus roseus</name>
    <name type="common">Madagascar periwinkle</name>
    <name type="synonym">Vinca rosea</name>
    <dbReference type="NCBI Taxonomy" id="4058"/>
    <lineage>
        <taxon>Eukaryota</taxon>
        <taxon>Viridiplantae</taxon>
        <taxon>Streptophyta</taxon>
        <taxon>Embryophyta</taxon>
        <taxon>Tracheophyta</taxon>
        <taxon>Spermatophyta</taxon>
        <taxon>Magnoliopsida</taxon>
        <taxon>eudicotyledons</taxon>
        <taxon>Gunneridae</taxon>
        <taxon>Pentapetalae</taxon>
        <taxon>asterids</taxon>
        <taxon>lamiids</taxon>
        <taxon>Gentianales</taxon>
        <taxon>Apocynaceae</taxon>
        <taxon>Rauvolfioideae</taxon>
        <taxon>Vinceae</taxon>
        <taxon>Catharanthinae</taxon>
        <taxon>Catharanthus</taxon>
    </lineage>
</organism>
<name>A0ACC0BSH4_CATRO</name>
<keyword evidence="2" id="KW-1185">Reference proteome</keyword>